<geneLocation type="plasmid" evidence="5">
    <name>pgw6_2</name>
</geneLocation>
<dbReference type="InterPro" id="IPR002514">
    <property type="entry name" value="Transposase_8"/>
</dbReference>
<evidence type="ECO:0000313" key="6">
    <source>
        <dbReference type="Proteomes" id="UP000424673"/>
    </source>
</evidence>
<dbReference type="NCBIfam" id="NF047595">
    <property type="entry name" value="IS66_ISRel24_TnpA"/>
    <property type="match status" value="1"/>
</dbReference>
<comment type="similarity">
    <text evidence="1">Belongs to the transposase 8 family.</text>
</comment>
<dbReference type="PANTHER" id="PTHR37936:SF3">
    <property type="entry name" value="TRANSPOSASE INSC FOR INSERTION ELEMENT IS2A-RELATED"/>
    <property type="match status" value="1"/>
</dbReference>
<evidence type="ECO:0000313" key="4">
    <source>
        <dbReference type="EMBL" id="QGM95910.1"/>
    </source>
</evidence>
<organism evidence="3 5">
    <name type="scientific">Methylocystis rosea</name>
    <dbReference type="NCBI Taxonomy" id="173366"/>
    <lineage>
        <taxon>Bacteria</taxon>
        <taxon>Pseudomonadati</taxon>
        <taxon>Pseudomonadota</taxon>
        <taxon>Alphaproteobacteria</taxon>
        <taxon>Hyphomicrobiales</taxon>
        <taxon>Methylocystaceae</taxon>
        <taxon>Methylocystis</taxon>
    </lineage>
</organism>
<evidence type="ECO:0000256" key="1">
    <source>
        <dbReference type="ARBA" id="ARBA00009964"/>
    </source>
</evidence>
<gene>
    <name evidence="3" type="ORF">EHO51_19865</name>
    <name evidence="4" type="ORF">F7D13_17660</name>
</gene>
<sequence length="125" mass="13675">MSDGKDDGGAAPGRRRRSWTLDEKRRVVDESLAEGASIAEVARRYDLNANQLFTWRRQLAVEPAGLSDLAPILPVTITPETAAEYSGPAPTCQMEIVLSEGDRIIVWADVEAAALTRVLKALSRR</sequence>
<keyword evidence="3" id="KW-0614">Plasmid</keyword>
<evidence type="ECO:0000313" key="3">
    <source>
        <dbReference type="EMBL" id="AZG79065.1"/>
    </source>
</evidence>
<keyword evidence="6" id="KW-1185">Reference proteome</keyword>
<dbReference type="EMBL" id="CP034088">
    <property type="protein sequence ID" value="AZG79065.1"/>
    <property type="molecule type" value="Genomic_DNA"/>
</dbReference>
<dbReference type="EMBL" id="CP044330">
    <property type="protein sequence ID" value="QGM95910.1"/>
    <property type="molecule type" value="Genomic_DNA"/>
</dbReference>
<geneLocation type="plasmid" evidence="4 6">
    <name>unnamed2</name>
</geneLocation>
<reference evidence="4 6" key="2">
    <citation type="journal article" date="2021" name="AMB Express">
        <title>Isolation and characterisation of Methylocystis spp. for poly-3-hydroxybutyrate production using waste methane feedstocks.</title>
        <authorList>
            <person name="Rumah B.L."/>
            <person name="Stead C.E."/>
            <person name="Claxton Stevens B.H."/>
            <person name="Minton N.P."/>
            <person name="Grosse-Honebrink A."/>
            <person name="Zhang Y."/>
        </authorList>
    </citation>
    <scope>NUCLEOTIDE SEQUENCE [LARGE SCALE GENOMIC DNA]</scope>
    <source>
        <strain evidence="4 6">BRCS1</strain>
        <plasmid evidence="4 6">unnamed2</plasmid>
    </source>
</reference>
<dbReference type="Gene3D" id="1.10.10.10">
    <property type="entry name" value="Winged helix-like DNA-binding domain superfamily/Winged helix DNA-binding domain"/>
    <property type="match status" value="1"/>
</dbReference>
<dbReference type="Proteomes" id="UP000273982">
    <property type="component" value="Plasmid pGW6_2"/>
</dbReference>
<dbReference type="Pfam" id="PF01527">
    <property type="entry name" value="HTH_Tnp_1"/>
    <property type="match status" value="1"/>
</dbReference>
<dbReference type="GO" id="GO:0006313">
    <property type="term" value="P:DNA transposition"/>
    <property type="evidence" value="ECO:0007669"/>
    <property type="project" value="InterPro"/>
</dbReference>
<accession>A0A3G8MCU6</accession>
<dbReference type="InterPro" id="IPR036388">
    <property type="entry name" value="WH-like_DNA-bd_sf"/>
</dbReference>
<dbReference type="Proteomes" id="UP000424673">
    <property type="component" value="Plasmid unnamed2"/>
</dbReference>
<proteinExistence type="inferred from homology"/>
<feature type="region of interest" description="Disordered" evidence="2">
    <location>
        <begin position="1"/>
        <end position="20"/>
    </location>
</feature>
<dbReference type="InterPro" id="IPR010921">
    <property type="entry name" value="Trp_repressor/repl_initiator"/>
</dbReference>
<evidence type="ECO:0000313" key="5">
    <source>
        <dbReference type="Proteomes" id="UP000273982"/>
    </source>
</evidence>
<dbReference type="RefSeq" id="WP_124740565.1">
    <property type="nucleotide sequence ID" value="NZ_CP034088.1"/>
</dbReference>
<dbReference type="SUPFAM" id="SSF48295">
    <property type="entry name" value="TrpR-like"/>
    <property type="match status" value="1"/>
</dbReference>
<dbReference type="PANTHER" id="PTHR37936">
    <property type="entry name" value="TRANSPOSASE INSC FOR INSERTION ELEMENT IS2A-RELATED"/>
    <property type="match status" value="1"/>
</dbReference>
<dbReference type="GO" id="GO:0043565">
    <property type="term" value="F:sequence-specific DNA binding"/>
    <property type="evidence" value="ECO:0007669"/>
    <property type="project" value="InterPro"/>
</dbReference>
<reference evidence="3 5" key="1">
    <citation type="submission" date="2018-11" db="EMBL/GenBank/DDBJ databases">
        <title>Genome squencing of methanotrophic bacteria isolated from alkaline groundwater in Korea.</title>
        <authorList>
            <person name="Nguyen L.N."/>
        </authorList>
    </citation>
    <scope>NUCLEOTIDE SEQUENCE [LARGE SCALE GENOMIC DNA]</scope>
    <source>
        <strain evidence="3 5">GW6</strain>
        <plasmid evidence="3">pGW6_2</plasmid>
        <plasmid evidence="5">pgw6_2</plasmid>
    </source>
</reference>
<geneLocation type="plasmid" evidence="3">
    <name>pGW6_2</name>
</geneLocation>
<evidence type="ECO:0000256" key="2">
    <source>
        <dbReference type="SAM" id="MobiDB-lite"/>
    </source>
</evidence>
<dbReference type="KEGG" id="mros:EHO51_19865"/>
<name>A0A3G8MCU6_9HYPH</name>
<protein>
    <submittedName>
        <fullName evidence="3">Transposase</fullName>
    </submittedName>
</protein>
<dbReference type="GO" id="GO:0004803">
    <property type="term" value="F:transposase activity"/>
    <property type="evidence" value="ECO:0007669"/>
    <property type="project" value="InterPro"/>
</dbReference>
<dbReference type="AlphaFoldDB" id="A0A3G8MCU6"/>